<accession>A0A1Q8I2Y1</accession>
<evidence type="ECO:0000313" key="3">
    <source>
        <dbReference type="Proteomes" id="UP000185736"/>
    </source>
</evidence>
<dbReference type="GO" id="GO:0005829">
    <property type="term" value="C:cytosol"/>
    <property type="evidence" value="ECO:0007669"/>
    <property type="project" value="TreeGrafter"/>
</dbReference>
<reference evidence="2 3" key="1">
    <citation type="submission" date="2016-12" db="EMBL/GenBank/DDBJ databases">
        <title>Genomic comparison of strains in the 'Actinomyces naeslundii' group.</title>
        <authorList>
            <person name="Mughal S.R."/>
            <person name="Do T."/>
            <person name="Gilbert S.C."/>
            <person name="Witherden E.A."/>
            <person name="Didelot X."/>
            <person name="Beighton D."/>
        </authorList>
    </citation>
    <scope>NUCLEOTIDE SEQUENCE [LARGE SCALE GENOMIC DNA]</scope>
    <source>
        <strain evidence="2 3">S64C</strain>
    </source>
</reference>
<dbReference type="InterPro" id="IPR050523">
    <property type="entry name" value="AKR_Detox_Biosynth"/>
</dbReference>
<name>A0A1Q8I2Y1_9ACTO</name>
<feature type="domain" description="NADP-dependent oxidoreductase" evidence="1">
    <location>
        <begin position="7"/>
        <end position="313"/>
    </location>
</feature>
<dbReference type="Pfam" id="PF00248">
    <property type="entry name" value="Aldo_ket_red"/>
    <property type="match status" value="1"/>
</dbReference>
<dbReference type="SUPFAM" id="SSF51430">
    <property type="entry name" value="NAD(P)-linked oxidoreductase"/>
    <property type="match status" value="1"/>
</dbReference>
<dbReference type="AlphaFoldDB" id="A0A1Q8I2Y1"/>
<sequence length="315" mass="34511">MTDAHPRMALGTMHFGTRLSAARSREVLDAYLELGGQWIDTANCYAFWGAETGLGGQSETVIGQWLTDRGVRDQVRISTKVGAEPTRPHGFPGAVEGLGRDTVNQAIRDSLQRLQTERVDMYWAHMEDRAQPVADVAETFGDLVEQGLTARIGLSNHPAWYAAAANVHAQQRGSAGFSALQLRESYLHPRPDTPVEGEDHPHGMMTIESKDLAERCGLDLWAYTPLLTGAYEHPERPLPKAYRHPGTDKRLTALRQWSDSLAMKPSQVVLALLNAQQPTITPIVGVSSVAQLTDAVEATRFSLPQEVVEELNAAG</sequence>
<evidence type="ECO:0000313" key="2">
    <source>
        <dbReference type="EMBL" id="OLL15471.1"/>
    </source>
</evidence>
<gene>
    <name evidence="2" type="ORF">BKH32_02780</name>
</gene>
<proteinExistence type="predicted"/>
<dbReference type="PANTHER" id="PTHR43364:SF6">
    <property type="entry name" value="OXIDOREDUCTASE-RELATED"/>
    <property type="match status" value="1"/>
</dbReference>
<protein>
    <submittedName>
        <fullName evidence="2">Aldo/keto reductase</fullName>
    </submittedName>
</protein>
<dbReference type="InterPro" id="IPR023210">
    <property type="entry name" value="NADP_OxRdtase_dom"/>
</dbReference>
<dbReference type="RefSeq" id="WP_075248527.1">
    <property type="nucleotide sequence ID" value="NZ_MSGO01000009.1"/>
</dbReference>
<dbReference type="PANTHER" id="PTHR43364">
    <property type="entry name" value="NADH-SPECIFIC METHYLGLYOXAL REDUCTASE-RELATED"/>
    <property type="match status" value="1"/>
</dbReference>
<dbReference type="Gene3D" id="3.20.20.100">
    <property type="entry name" value="NADP-dependent oxidoreductase domain"/>
    <property type="match status" value="1"/>
</dbReference>
<comment type="caution">
    <text evidence="2">The sequence shown here is derived from an EMBL/GenBank/DDBJ whole genome shotgun (WGS) entry which is preliminary data.</text>
</comment>
<organism evidence="2 3">
    <name type="scientific">Actinomyces oris</name>
    <dbReference type="NCBI Taxonomy" id="544580"/>
    <lineage>
        <taxon>Bacteria</taxon>
        <taxon>Bacillati</taxon>
        <taxon>Actinomycetota</taxon>
        <taxon>Actinomycetes</taxon>
        <taxon>Actinomycetales</taxon>
        <taxon>Actinomycetaceae</taxon>
        <taxon>Actinomyces</taxon>
    </lineage>
</organism>
<dbReference type="InterPro" id="IPR036812">
    <property type="entry name" value="NAD(P)_OxRdtase_dom_sf"/>
</dbReference>
<dbReference type="EMBL" id="MSGO01000009">
    <property type="protein sequence ID" value="OLL15471.1"/>
    <property type="molecule type" value="Genomic_DNA"/>
</dbReference>
<evidence type="ECO:0000259" key="1">
    <source>
        <dbReference type="Pfam" id="PF00248"/>
    </source>
</evidence>
<dbReference type="Proteomes" id="UP000185736">
    <property type="component" value="Unassembled WGS sequence"/>
</dbReference>